<evidence type="ECO:0000256" key="18">
    <source>
        <dbReference type="PROSITE-ProRule" id="PRU00042"/>
    </source>
</evidence>
<dbReference type="GO" id="GO:0043005">
    <property type="term" value="C:neuron projection"/>
    <property type="evidence" value="ECO:0007669"/>
    <property type="project" value="UniProtKB-SubCell"/>
</dbReference>
<dbReference type="OrthoDB" id="654211at2759"/>
<evidence type="ECO:0000256" key="5">
    <source>
        <dbReference type="ARBA" id="ARBA00022490"/>
    </source>
</evidence>
<dbReference type="GO" id="GO:0005634">
    <property type="term" value="C:nucleus"/>
    <property type="evidence" value="ECO:0007669"/>
    <property type="project" value="TreeGrafter"/>
</dbReference>
<dbReference type="EMBL" id="CVRI01000010">
    <property type="protein sequence ID" value="CRK88909.1"/>
    <property type="molecule type" value="Genomic_DNA"/>
</dbReference>
<evidence type="ECO:0000256" key="4">
    <source>
        <dbReference type="ARBA" id="ARBA00006633"/>
    </source>
</evidence>
<keyword evidence="15" id="KW-0966">Cell projection</keyword>
<keyword evidence="13" id="KW-0524">Neurogenesis</keyword>
<dbReference type="GO" id="GO:0043204">
    <property type="term" value="C:perikaryon"/>
    <property type="evidence" value="ECO:0007669"/>
    <property type="project" value="UniProtKB-SubCell"/>
</dbReference>
<dbReference type="GO" id="GO:0099577">
    <property type="term" value="P:regulation of translation at presynapse, modulating synaptic transmission"/>
    <property type="evidence" value="ECO:0007669"/>
    <property type="project" value="TreeGrafter"/>
</dbReference>
<dbReference type="InterPro" id="IPR036236">
    <property type="entry name" value="Znf_C2H2_sf"/>
</dbReference>
<feature type="domain" description="C2H2-type" evidence="21">
    <location>
        <begin position="131"/>
        <end position="157"/>
    </location>
</feature>
<evidence type="ECO:0000256" key="2">
    <source>
        <dbReference type="ARBA" id="ARBA00004484"/>
    </source>
</evidence>
<dbReference type="GO" id="GO:1990904">
    <property type="term" value="C:ribonucleoprotein complex"/>
    <property type="evidence" value="ECO:0007669"/>
    <property type="project" value="UniProtKB-KW"/>
</dbReference>
<sequence length="1231" mass="140555">MGRPKGSKNKTSPLKENSTPQKQKQFVKNEITTESSTEVFSLGILEQPLLMCRRCQGAFETQEEYAQHDCLTQVYQLAIEETDLDKYEGEERFEIIEDVKEDIQDSSKKQRKPYKKRKPKSNANPEPKEPVQCTTCHKTFTRKYHLERHLTHTSCNPGNIERQEFACEVCDKKFSRIDNLRMHLRAHLGQKPRSRDFQCPYCEKTFYGSSLLNIHVRTHTREKPYICTWEGCGKGFPSSGALTKHRRVHTGERPYQCPMCGNRFAAKETLNRHVRTHTGKRDHKCLICGKDFIQNTQLKAHMFYHNGDNAMTCDICGKKFNRKTRLREHLEYIHLKKEMPSCHMCSKKFMRREDLNRHVEMHIGERTHPCEVCDKKFVTKAAVRIHKRIHQVEEPARCSYCNKDFLRMDCLVRHVRAKHRETLQQIIVEAETKKIIKTLNKSDDIEIIYMKEESQPSSDEIYEVVEYNEDEEDGAPIFLDDKLLTERISELLEIVIEKSLLKELGFGKKPIDDVLCSVLEQCSRKPILKSETDDDVSTRMRENTKQLFALVLDEDHINSLLNNYTVDECITIVLRIMDEIVEICGENGAWYKGTASDVLDDGLMVSFENDWQPESKFLFSQIRLPPEQTTINSTSFQEGMEIEVFSRSNDREACGWWAAAIKMMKGDFYVVEYLGWDNSYTEIVSQDRLRVKNPNQPIDNKTFFRFEIQVPEELREFAKVEGVHKEFQKSCGAGLCRYDAVKGVLVLSSRLESTQKRALMMHDMHFRNLTQKVFLLKKTEEAARQLESTKLHTTGGFSDEFQVREDLMGLAIGAHGANIQFARKLEGITNIELEENSCTFKISGENMEVVKKARSMLEYGEESVNVPRNLVGKVIGKNGRVIQEIVDKSGVVRVKIEGDNEPEPIQPREEGQVPFVFVGTMESIGNAKILLEYHLSHLKEVEQLRQEKQEIDQQLRAIQGSGMSSMQNFPMSRRSDRAYSNDYDSRSNRGSSRGGRGSNRGRNSMGSNSGNPRYSNRRGNDRGDENNEEDFHRGISYSNSNKLQSGRGSNRSTGGNYSQLNKGKGDFRRGPKDEQQHRDHASSIDRDSQSSNENSNSRRRRRNNRNQTNGNYTSNNTGSGNHPNNSTTSTTTSTAAVTASTPVDVNANEKLLAQQSQTQSSQQQQQQQQPTPVASANATNSSSNGPPPKAQRERANRTGGSSGGVRNKKSVNPLNETKQPNSEKLVNGSSS</sequence>
<feature type="compositionally biased region" description="Low complexity" evidence="20">
    <location>
        <begin position="1105"/>
        <end position="1136"/>
    </location>
</feature>
<feature type="domain" description="C2H2-type" evidence="21">
    <location>
        <begin position="396"/>
        <end position="419"/>
    </location>
</feature>
<evidence type="ECO:0000256" key="9">
    <source>
        <dbReference type="ARBA" id="ARBA00022771"/>
    </source>
</evidence>
<dbReference type="CDD" id="cd22426">
    <property type="entry name" value="KH_I_FMR1_FXR_rpt2"/>
    <property type="match status" value="1"/>
</dbReference>
<dbReference type="GO" id="GO:0003730">
    <property type="term" value="F:mRNA 3'-UTR binding"/>
    <property type="evidence" value="ECO:0007669"/>
    <property type="project" value="TreeGrafter"/>
</dbReference>
<keyword evidence="6" id="KW-0678">Repressor</keyword>
<organism evidence="23 24">
    <name type="scientific">Clunio marinus</name>
    <dbReference type="NCBI Taxonomy" id="568069"/>
    <lineage>
        <taxon>Eukaryota</taxon>
        <taxon>Metazoa</taxon>
        <taxon>Ecdysozoa</taxon>
        <taxon>Arthropoda</taxon>
        <taxon>Hexapoda</taxon>
        <taxon>Insecta</taxon>
        <taxon>Pterygota</taxon>
        <taxon>Neoptera</taxon>
        <taxon>Endopterygota</taxon>
        <taxon>Diptera</taxon>
        <taxon>Nematocera</taxon>
        <taxon>Chironomoidea</taxon>
        <taxon>Chironomidae</taxon>
        <taxon>Clunio</taxon>
    </lineage>
</organism>
<dbReference type="SMART" id="SM00355">
    <property type="entry name" value="ZnF_C2H2"/>
    <property type="match status" value="10"/>
</dbReference>
<dbReference type="InterPro" id="IPR013087">
    <property type="entry name" value="Znf_C2H2_type"/>
</dbReference>
<dbReference type="SUPFAM" id="SSF57667">
    <property type="entry name" value="beta-beta-alpha zinc fingers"/>
    <property type="match status" value="5"/>
</dbReference>
<evidence type="ECO:0000256" key="11">
    <source>
        <dbReference type="ARBA" id="ARBA00022845"/>
    </source>
</evidence>
<evidence type="ECO:0000256" key="8">
    <source>
        <dbReference type="ARBA" id="ARBA00022737"/>
    </source>
</evidence>
<dbReference type="InterPro" id="IPR041560">
    <property type="entry name" value="Tudor_FRM1"/>
</dbReference>
<dbReference type="InterPro" id="IPR008395">
    <property type="entry name" value="Agenet-like_dom"/>
</dbReference>
<dbReference type="InterPro" id="IPR040148">
    <property type="entry name" value="FMR1"/>
</dbReference>
<dbReference type="InterPro" id="IPR004088">
    <property type="entry name" value="KH_dom_type_1"/>
</dbReference>
<dbReference type="Pfam" id="PF17904">
    <property type="entry name" value="KH_9"/>
    <property type="match status" value="1"/>
</dbReference>
<feature type="compositionally biased region" description="Low complexity" evidence="20">
    <location>
        <begin position="1000"/>
        <end position="1011"/>
    </location>
</feature>
<keyword evidence="11" id="KW-0810">Translation regulation</keyword>
<evidence type="ECO:0000256" key="15">
    <source>
        <dbReference type="ARBA" id="ARBA00023273"/>
    </source>
</evidence>
<dbReference type="SMART" id="SM00322">
    <property type="entry name" value="KH"/>
    <property type="match status" value="2"/>
</dbReference>
<dbReference type="FunFam" id="3.30.160.60:FF:002343">
    <property type="entry name" value="Zinc finger protein 33A"/>
    <property type="match status" value="2"/>
</dbReference>
<dbReference type="SUPFAM" id="SSF54160">
    <property type="entry name" value="Chromo domain-like"/>
    <property type="match status" value="1"/>
</dbReference>
<keyword evidence="24" id="KW-1185">Reference proteome</keyword>
<dbReference type="GO" id="GO:0045727">
    <property type="term" value="P:positive regulation of translation"/>
    <property type="evidence" value="ECO:0007669"/>
    <property type="project" value="TreeGrafter"/>
</dbReference>
<dbReference type="Pfam" id="PF13894">
    <property type="entry name" value="zf-C2H2_4"/>
    <property type="match status" value="1"/>
</dbReference>
<dbReference type="InterPro" id="IPR036612">
    <property type="entry name" value="KH_dom_type_1_sf"/>
</dbReference>
<keyword evidence="7" id="KW-0479">Metal-binding</keyword>
<feature type="domain" description="C2H2-type" evidence="21">
    <location>
        <begin position="283"/>
        <end position="310"/>
    </location>
</feature>
<feature type="compositionally biased region" description="Polar residues" evidence="20">
    <location>
        <begin position="9"/>
        <end position="26"/>
    </location>
</feature>
<feature type="domain" description="C2H2-type" evidence="21">
    <location>
        <begin position="165"/>
        <end position="192"/>
    </location>
</feature>
<dbReference type="SUPFAM" id="SSF54791">
    <property type="entry name" value="Eukaryotic type KH-domain (KH-domain type I)"/>
    <property type="match status" value="2"/>
</dbReference>
<dbReference type="PROSITE" id="PS00028">
    <property type="entry name" value="ZINC_FINGER_C2H2_1"/>
    <property type="match status" value="9"/>
</dbReference>
<dbReference type="GO" id="GO:0005694">
    <property type="term" value="C:chromosome"/>
    <property type="evidence" value="ECO:0007669"/>
    <property type="project" value="UniProtKB-ARBA"/>
</dbReference>
<dbReference type="GO" id="GO:0006355">
    <property type="term" value="P:regulation of DNA-templated transcription"/>
    <property type="evidence" value="ECO:0007669"/>
    <property type="project" value="UniProtKB-ARBA"/>
</dbReference>
<dbReference type="GO" id="GO:0010494">
    <property type="term" value="C:cytoplasmic stress granule"/>
    <property type="evidence" value="ECO:0007669"/>
    <property type="project" value="UniProtKB-SubCell"/>
</dbReference>
<dbReference type="Proteomes" id="UP000183832">
    <property type="component" value="Unassembled WGS sequence"/>
</dbReference>
<dbReference type="GO" id="GO:0051028">
    <property type="term" value="P:mRNA transport"/>
    <property type="evidence" value="ECO:0007669"/>
    <property type="project" value="TreeGrafter"/>
</dbReference>
<feature type="compositionally biased region" description="Low complexity" evidence="20">
    <location>
        <begin position="1045"/>
        <end position="1058"/>
    </location>
</feature>
<evidence type="ECO:0000313" key="24">
    <source>
        <dbReference type="Proteomes" id="UP000183832"/>
    </source>
</evidence>
<feature type="compositionally biased region" description="Basic and acidic residues" evidence="20">
    <location>
        <begin position="1018"/>
        <end position="1033"/>
    </location>
</feature>
<dbReference type="Gene3D" id="3.30.160.60">
    <property type="entry name" value="Classic Zinc Finger"/>
    <property type="match status" value="7"/>
</dbReference>
<dbReference type="Pfam" id="PF00013">
    <property type="entry name" value="KH_1"/>
    <property type="match status" value="2"/>
</dbReference>
<keyword evidence="14" id="KW-0770">Synapse</keyword>
<dbReference type="CDD" id="cd22425">
    <property type="entry name" value="KH_I_FMR1_FXR_rpt1"/>
    <property type="match status" value="1"/>
</dbReference>
<evidence type="ECO:0000256" key="14">
    <source>
        <dbReference type="ARBA" id="ARBA00023018"/>
    </source>
</evidence>
<dbReference type="FunFam" id="3.30.1370.10:FF:000004">
    <property type="entry name" value="Fragile X mental retardation 1, isoform CRA_e"/>
    <property type="match status" value="1"/>
</dbReference>
<evidence type="ECO:0000256" key="13">
    <source>
        <dbReference type="ARBA" id="ARBA00022902"/>
    </source>
</evidence>
<dbReference type="PROSITE" id="PS50084">
    <property type="entry name" value="KH_TYPE_1"/>
    <property type="match status" value="2"/>
</dbReference>
<accession>A0A1J1HLK0</accession>
<dbReference type="STRING" id="568069.A0A1J1HLK0"/>
<evidence type="ECO:0000256" key="19">
    <source>
        <dbReference type="PROSITE-ProRule" id="PRU00117"/>
    </source>
</evidence>
<dbReference type="GO" id="GO:0043488">
    <property type="term" value="P:regulation of mRNA stability"/>
    <property type="evidence" value="ECO:0007669"/>
    <property type="project" value="TreeGrafter"/>
</dbReference>
<feature type="domain" description="C2H2-type" evidence="21">
    <location>
        <begin position="197"/>
        <end position="224"/>
    </location>
</feature>
<dbReference type="GO" id="GO:0048513">
    <property type="term" value="P:animal organ development"/>
    <property type="evidence" value="ECO:0007669"/>
    <property type="project" value="TreeGrafter"/>
</dbReference>
<dbReference type="AlphaFoldDB" id="A0A1J1HLK0"/>
<dbReference type="FunFam" id="3.30.1370.10:FF:000054">
    <property type="entry name" value="Fragile X mental retardation protein 1"/>
    <property type="match status" value="1"/>
</dbReference>
<keyword evidence="16" id="KW-0687">Ribonucleoprotein</keyword>
<feature type="compositionally biased region" description="Polar residues" evidence="20">
    <location>
        <begin position="961"/>
        <end position="970"/>
    </location>
</feature>
<feature type="compositionally biased region" description="Polar residues" evidence="20">
    <location>
        <begin position="1210"/>
        <end position="1231"/>
    </location>
</feature>
<feature type="domain" description="C2H2-type" evidence="21">
    <location>
        <begin position="255"/>
        <end position="282"/>
    </location>
</feature>
<feature type="compositionally biased region" description="Basic residues" evidence="20">
    <location>
        <begin position="109"/>
        <end position="120"/>
    </location>
</feature>
<dbReference type="PANTHER" id="PTHR10603">
    <property type="entry name" value="FRAGILE X MENTAL RETARDATION SYNDROME-RELATED PROTEIN"/>
    <property type="match status" value="1"/>
</dbReference>
<protein>
    <submittedName>
        <fullName evidence="23">CLUMA_CG002621, isoform A</fullName>
    </submittedName>
</protein>
<feature type="region of interest" description="Disordered" evidence="20">
    <location>
        <begin position="1"/>
        <end position="26"/>
    </location>
</feature>
<feature type="compositionally biased region" description="Basic and acidic residues" evidence="20">
    <location>
        <begin position="1063"/>
        <end position="1088"/>
    </location>
</feature>
<dbReference type="GO" id="GO:0098793">
    <property type="term" value="C:presynapse"/>
    <property type="evidence" value="ECO:0007669"/>
    <property type="project" value="GOC"/>
</dbReference>
<dbReference type="InterPro" id="IPR004087">
    <property type="entry name" value="KH_dom"/>
</dbReference>
<evidence type="ECO:0000313" key="23">
    <source>
        <dbReference type="EMBL" id="CRK88909.1"/>
    </source>
</evidence>
<feature type="domain" description="Agenet-like" evidence="22">
    <location>
        <begin position="640"/>
        <end position="692"/>
    </location>
</feature>
<dbReference type="GO" id="GO:0048170">
    <property type="term" value="P:positive regulation of long-term neuronal synaptic plasticity"/>
    <property type="evidence" value="ECO:0007669"/>
    <property type="project" value="TreeGrafter"/>
</dbReference>
<keyword evidence="5" id="KW-0963">Cytoplasm</keyword>
<dbReference type="Pfam" id="PF13912">
    <property type="entry name" value="zf-C2H2_6"/>
    <property type="match status" value="1"/>
</dbReference>
<gene>
    <name evidence="23" type="ORF">CLUMA_CG002621</name>
</gene>
<feature type="region of interest" description="Disordered" evidence="20">
    <location>
        <begin position="958"/>
        <end position="1136"/>
    </location>
</feature>
<dbReference type="GO" id="GO:0045182">
    <property type="term" value="F:translation regulator activity"/>
    <property type="evidence" value="ECO:0007669"/>
    <property type="project" value="TreeGrafter"/>
</dbReference>
<proteinExistence type="inferred from homology"/>
<evidence type="ECO:0000256" key="12">
    <source>
        <dbReference type="ARBA" id="ARBA00022884"/>
    </source>
</evidence>
<feature type="domain" description="C2H2-type" evidence="21">
    <location>
        <begin position="368"/>
        <end position="395"/>
    </location>
</feature>
<evidence type="ECO:0000256" key="10">
    <source>
        <dbReference type="ARBA" id="ARBA00022833"/>
    </source>
</evidence>
<evidence type="ECO:0000256" key="20">
    <source>
        <dbReference type="SAM" id="MobiDB-lite"/>
    </source>
</evidence>
<feature type="compositionally biased region" description="Basic and acidic residues" evidence="20">
    <location>
        <begin position="973"/>
        <end position="987"/>
    </location>
</feature>
<feature type="domain" description="C2H2-type" evidence="21">
    <location>
        <begin position="340"/>
        <end position="367"/>
    </location>
</feature>
<dbReference type="InterPro" id="IPR040472">
    <property type="entry name" value="FMRP_KH0"/>
</dbReference>
<feature type="region of interest" description="Disordered" evidence="20">
    <location>
        <begin position="1154"/>
        <end position="1231"/>
    </location>
</feature>
<dbReference type="Gene3D" id="2.30.30.140">
    <property type="match status" value="2"/>
</dbReference>
<dbReference type="GO" id="GO:0008270">
    <property type="term" value="F:zinc ion binding"/>
    <property type="evidence" value="ECO:0007669"/>
    <property type="project" value="UniProtKB-KW"/>
</dbReference>
<keyword evidence="10" id="KW-0862">Zinc</keyword>
<feature type="domain" description="C2H2-type" evidence="21">
    <location>
        <begin position="311"/>
        <end position="339"/>
    </location>
</feature>
<keyword evidence="8" id="KW-0677">Repeat</keyword>
<comment type="similarity">
    <text evidence="4">Belongs to the FMR1 family.</text>
</comment>
<dbReference type="Gene3D" id="3.30.1370.10">
    <property type="entry name" value="K Homology domain, type 1"/>
    <property type="match status" value="2"/>
</dbReference>
<evidence type="ECO:0000256" key="6">
    <source>
        <dbReference type="ARBA" id="ARBA00022491"/>
    </source>
</evidence>
<dbReference type="FunFam" id="3.30.160.60:FF:000446">
    <property type="entry name" value="Zinc finger protein"/>
    <property type="match status" value="2"/>
</dbReference>
<dbReference type="Pfam" id="PF18336">
    <property type="entry name" value="Tudor_FRX1"/>
    <property type="match status" value="1"/>
</dbReference>
<dbReference type="Pfam" id="PF05641">
    <property type="entry name" value="Agenet"/>
    <property type="match status" value="1"/>
</dbReference>
<dbReference type="Pfam" id="PF00096">
    <property type="entry name" value="zf-C2H2"/>
    <property type="match status" value="6"/>
</dbReference>
<dbReference type="CDD" id="cd22427">
    <property type="entry name" value="KH_I_FMR1_FXR_rpt3"/>
    <property type="match status" value="1"/>
</dbReference>
<evidence type="ECO:0000256" key="1">
    <source>
        <dbReference type="ARBA" id="ARBA00004210"/>
    </source>
</evidence>
<dbReference type="PROSITE" id="PS51641">
    <property type="entry name" value="AGENET_LIKE"/>
    <property type="match status" value="1"/>
</dbReference>
<evidence type="ECO:0000256" key="7">
    <source>
        <dbReference type="ARBA" id="ARBA00022723"/>
    </source>
</evidence>
<dbReference type="InterPro" id="IPR016197">
    <property type="entry name" value="Chromo-like_dom_sf"/>
</dbReference>
<feature type="compositionally biased region" description="Low complexity" evidence="20">
    <location>
        <begin position="1154"/>
        <end position="1184"/>
    </location>
</feature>
<reference evidence="23 24" key="1">
    <citation type="submission" date="2015-04" db="EMBL/GenBank/DDBJ databases">
        <authorList>
            <person name="Syromyatnikov M.Y."/>
            <person name="Popov V.N."/>
        </authorList>
    </citation>
    <scope>NUCLEOTIDE SEQUENCE [LARGE SCALE GENOMIC DNA]</scope>
</reference>
<dbReference type="CDD" id="cd20402">
    <property type="entry name" value="Tudor_Agenet_FMRP-like_rpt1"/>
    <property type="match status" value="1"/>
</dbReference>
<evidence type="ECO:0000256" key="3">
    <source>
        <dbReference type="ARBA" id="ARBA00004487"/>
    </source>
</evidence>
<keyword evidence="9 18" id="KW-0863">Zinc-finger</keyword>
<feature type="domain" description="C2H2-type" evidence="21">
    <location>
        <begin position="225"/>
        <end position="254"/>
    </location>
</feature>
<dbReference type="GO" id="GO:0007399">
    <property type="term" value="P:nervous system development"/>
    <property type="evidence" value="ECO:0007669"/>
    <property type="project" value="UniProtKB-KW"/>
</dbReference>
<name>A0A1J1HLK0_9DIPT</name>
<evidence type="ECO:0000259" key="22">
    <source>
        <dbReference type="PROSITE" id="PS51641"/>
    </source>
</evidence>
<feature type="region of interest" description="Disordered" evidence="20">
    <location>
        <begin position="104"/>
        <end position="131"/>
    </location>
</feature>
<dbReference type="PANTHER" id="PTHR10603:SF7">
    <property type="entry name" value="FRAGILE X MESSENGER RIBONUCLEOPROTEIN 1 HOMOLOG"/>
    <property type="match status" value="1"/>
</dbReference>
<comment type="subcellular location">
    <subcellularLocation>
        <location evidence="3">Cell projection</location>
        <location evidence="3">Neuron projection</location>
    </subcellularLocation>
    <subcellularLocation>
        <location evidence="1">Cytoplasm</location>
        <location evidence="1">Stress granule</location>
    </subcellularLocation>
    <subcellularLocation>
        <location evidence="2">Perikaryon</location>
    </subcellularLocation>
    <subcellularLocation>
        <location evidence="17">Synapse</location>
    </subcellularLocation>
</comment>
<evidence type="ECO:0000256" key="17">
    <source>
        <dbReference type="ARBA" id="ARBA00034103"/>
    </source>
</evidence>
<evidence type="ECO:0000259" key="21">
    <source>
        <dbReference type="PROSITE" id="PS50157"/>
    </source>
</evidence>
<evidence type="ECO:0000256" key="16">
    <source>
        <dbReference type="ARBA" id="ARBA00023274"/>
    </source>
</evidence>
<keyword evidence="12 19" id="KW-0694">RNA-binding</keyword>
<dbReference type="PROSITE" id="PS50157">
    <property type="entry name" value="ZINC_FINGER_C2H2_2"/>
    <property type="match status" value="10"/>
</dbReference>